<sequence>MPEKIRDQISRWGVCKDEVQSGNGWQEQLYVREARRMVGNFVMTQNHCEERERVQDCFGMGAYTLDSHHVQRYVDGNGHVRNGGDVEVAGFPPLPVQLSPTRPKNIRLQESAGPRLPFC</sequence>
<keyword evidence="2" id="KW-1185">Reference proteome</keyword>
<dbReference type="EMBL" id="CP036434">
    <property type="protein sequence ID" value="QDV05537.1"/>
    <property type="molecule type" value="Genomic_DNA"/>
</dbReference>
<dbReference type="RefSeq" id="WP_419190980.1">
    <property type="nucleotide sequence ID" value="NZ_CP036434.1"/>
</dbReference>
<evidence type="ECO:0000313" key="2">
    <source>
        <dbReference type="Proteomes" id="UP000320390"/>
    </source>
</evidence>
<evidence type="ECO:0000313" key="1">
    <source>
        <dbReference type="EMBL" id="QDV05537.1"/>
    </source>
</evidence>
<gene>
    <name evidence="1" type="ORF">Poly30_10350</name>
</gene>
<proteinExistence type="predicted"/>
<dbReference type="Proteomes" id="UP000320390">
    <property type="component" value="Chromosome"/>
</dbReference>
<name>A0A518EN72_9BACT</name>
<dbReference type="AlphaFoldDB" id="A0A518EN72"/>
<organism evidence="1 2">
    <name type="scientific">Saltatorellus ferox</name>
    <dbReference type="NCBI Taxonomy" id="2528018"/>
    <lineage>
        <taxon>Bacteria</taxon>
        <taxon>Pseudomonadati</taxon>
        <taxon>Planctomycetota</taxon>
        <taxon>Planctomycetia</taxon>
        <taxon>Planctomycetia incertae sedis</taxon>
        <taxon>Saltatorellus</taxon>
    </lineage>
</organism>
<protein>
    <submittedName>
        <fullName evidence="1">FAD dependent oxidoreductase</fullName>
    </submittedName>
</protein>
<reference evidence="1 2" key="1">
    <citation type="submission" date="2019-02" db="EMBL/GenBank/DDBJ databases">
        <title>Deep-cultivation of Planctomycetes and their phenomic and genomic characterization uncovers novel biology.</title>
        <authorList>
            <person name="Wiegand S."/>
            <person name="Jogler M."/>
            <person name="Boedeker C."/>
            <person name="Pinto D."/>
            <person name="Vollmers J."/>
            <person name="Rivas-Marin E."/>
            <person name="Kohn T."/>
            <person name="Peeters S.H."/>
            <person name="Heuer A."/>
            <person name="Rast P."/>
            <person name="Oberbeckmann S."/>
            <person name="Bunk B."/>
            <person name="Jeske O."/>
            <person name="Meyerdierks A."/>
            <person name="Storesund J.E."/>
            <person name="Kallscheuer N."/>
            <person name="Luecker S."/>
            <person name="Lage O.M."/>
            <person name="Pohl T."/>
            <person name="Merkel B.J."/>
            <person name="Hornburger P."/>
            <person name="Mueller R.-W."/>
            <person name="Bruemmer F."/>
            <person name="Labrenz M."/>
            <person name="Spormann A.M."/>
            <person name="Op den Camp H."/>
            <person name="Overmann J."/>
            <person name="Amann R."/>
            <person name="Jetten M.S.M."/>
            <person name="Mascher T."/>
            <person name="Medema M.H."/>
            <person name="Devos D.P."/>
            <person name="Kaster A.-K."/>
            <person name="Ovreas L."/>
            <person name="Rohde M."/>
            <person name="Galperin M.Y."/>
            <person name="Jogler C."/>
        </authorList>
    </citation>
    <scope>NUCLEOTIDE SEQUENCE [LARGE SCALE GENOMIC DNA]</scope>
    <source>
        <strain evidence="1 2">Poly30</strain>
    </source>
</reference>
<accession>A0A518EN72</accession>
<dbReference type="Pfam" id="PF12831">
    <property type="entry name" value="FAD_oxidored"/>
    <property type="match status" value="1"/>
</dbReference>